<feature type="transmembrane region" description="Helical" evidence="1">
    <location>
        <begin position="74"/>
        <end position="95"/>
    </location>
</feature>
<dbReference type="AlphaFoldDB" id="A0A1J0VNC0"/>
<protein>
    <submittedName>
        <fullName evidence="2">Uncharacterized protein</fullName>
    </submittedName>
</protein>
<feature type="transmembrane region" description="Helical" evidence="1">
    <location>
        <begin position="244"/>
        <end position="262"/>
    </location>
</feature>
<proteinExistence type="predicted"/>
<gene>
    <name evidence="2" type="ORF">BOX37_05470</name>
</gene>
<feature type="transmembrane region" description="Helical" evidence="1">
    <location>
        <begin position="21"/>
        <end position="43"/>
    </location>
</feature>
<keyword evidence="3" id="KW-1185">Reference proteome</keyword>
<dbReference type="KEGG" id="nsl:BOX37_05470"/>
<feature type="transmembrane region" description="Helical" evidence="1">
    <location>
        <begin position="170"/>
        <end position="188"/>
    </location>
</feature>
<feature type="transmembrane region" description="Helical" evidence="1">
    <location>
        <begin position="115"/>
        <end position="133"/>
    </location>
</feature>
<dbReference type="EMBL" id="CP018082">
    <property type="protein sequence ID" value="APE33509.1"/>
    <property type="molecule type" value="Genomic_DNA"/>
</dbReference>
<feature type="transmembrane region" description="Helical" evidence="1">
    <location>
        <begin position="274"/>
        <end position="301"/>
    </location>
</feature>
<evidence type="ECO:0000256" key="1">
    <source>
        <dbReference type="SAM" id="Phobius"/>
    </source>
</evidence>
<name>A0A1J0VNC0_9NOCA</name>
<keyword evidence="1" id="KW-0472">Membrane</keyword>
<evidence type="ECO:0000313" key="3">
    <source>
        <dbReference type="Proteomes" id="UP000183810"/>
    </source>
</evidence>
<reference evidence="2" key="1">
    <citation type="submission" date="2016-11" db="EMBL/GenBank/DDBJ databases">
        <authorList>
            <person name="Jaros S."/>
            <person name="Januszkiewicz K."/>
            <person name="Wedrychowicz H."/>
        </authorList>
    </citation>
    <scope>NUCLEOTIDE SEQUENCE [LARGE SCALE GENOMIC DNA]</scope>
    <source>
        <strain evidence="2">Y48</strain>
    </source>
</reference>
<sequence length="373" mass="37689">MAAALVAVAIVVVLSRLRARYLVVVAVGIAGLAMVVAVAATQAAGTSSVQSILGGVGAGLLIATAVIRPEGQRWFVVGAMIAVLYGFRIDQSVEIPRRYGDYLSTRTVPDLPDSWPLLVAAVLALLAAGFVIGQERVEPVPSRRALAVGAGVPLGAGALVLAMGELPGNPSVTVAVVAVVGLTALGWWLPRPDGVYVLAMLAVAAVIAVDPSVGDGPDRVGVSVQIGLMALGAFVGAMYRAPVAGIVLCAMVTVSGLAPALLDSGAVAEFAFRFAAPTAIGFVVGASLPAASATVIGLSVVPVLAHSFERRVLVAGYGDPEFGWPAVEADAYTVAPGPASAFLAATVTALGCAALVRWRRQPVADPLVHSVGR</sequence>
<feature type="transmembrane region" description="Helical" evidence="1">
    <location>
        <begin position="145"/>
        <end position="164"/>
    </location>
</feature>
<organism evidence="2 3">
    <name type="scientific">Nocardia mangyaensis</name>
    <dbReference type="NCBI Taxonomy" id="2213200"/>
    <lineage>
        <taxon>Bacteria</taxon>
        <taxon>Bacillati</taxon>
        <taxon>Actinomycetota</taxon>
        <taxon>Actinomycetes</taxon>
        <taxon>Mycobacteriales</taxon>
        <taxon>Nocardiaceae</taxon>
        <taxon>Nocardia</taxon>
    </lineage>
</organism>
<accession>A0A1J0VNC0</accession>
<keyword evidence="1" id="KW-1133">Transmembrane helix</keyword>
<feature type="transmembrane region" description="Helical" evidence="1">
    <location>
        <begin position="49"/>
        <end position="67"/>
    </location>
</feature>
<feature type="transmembrane region" description="Helical" evidence="1">
    <location>
        <begin position="220"/>
        <end position="237"/>
    </location>
</feature>
<feature type="transmembrane region" description="Helical" evidence="1">
    <location>
        <begin position="195"/>
        <end position="214"/>
    </location>
</feature>
<evidence type="ECO:0000313" key="2">
    <source>
        <dbReference type="EMBL" id="APE33509.1"/>
    </source>
</evidence>
<keyword evidence="1" id="KW-0812">Transmembrane</keyword>
<dbReference type="Proteomes" id="UP000183810">
    <property type="component" value="Chromosome"/>
</dbReference>